<feature type="signal peptide" evidence="2">
    <location>
        <begin position="1"/>
        <end position="18"/>
    </location>
</feature>
<dbReference type="AlphaFoldDB" id="A0A1L9VA64"/>
<dbReference type="EMBL" id="KV878908">
    <property type="protein sequence ID" value="OJJ80846.1"/>
    <property type="molecule type" value="Genomic_DNA"/>
</dbReference>
<sequence>MNLQTITLLLFYLTPITAISSARVWTHFYPNCPGEPYTDLESYEHHDQISHEFDIQAGACQGISVQALQDHRLKYVDHVSVDAELFWTEPFDQCNITVHEIPHCMDPPLIRKEIHNRVGVSECKERRFAPFNEVWVRLECGEVGGRHPFAEYLRPPPHVQGHGQGHGPLRNVTMGRVGSVGGVSHSRPLEKPKKRWSKVNLPEPVGRKWES</sequence>
<reference evidence="4" key="1">
    <citation type="journal article" date="2017" name="Genome Biol.">
        <title>Comparative genomics reveals high biological diversity and specific adaptations in the industrially and medically important fungal genus Aspergillus.</title>
        <authorList>
            <person name="de Vries R.P."/>
            <person name="Riley R."/>
            <person name="Wiebenga A."/>
            <person name="Aguilar-Osorio G."/>
            <person name="Amillis S."/>
            <person name="Uchima C.A."/>
            <person name="Anderluh G."/>
            <person name="Asadollahi M."/>
            <person name="Askin M."/>
            <person name="Barry K."/>
            <person name="Battaglia E."/>
            <person name="Bayram O."/>
            <person name="Benocci T."/>
            <person name="Braus-Stromeyer S.A."/>
            <person name="Caldana C."/>
            <person name="Canovas D."/>
            <person name="Cerqueira G.C."/>
            <person name="Chen F."/>
            <person name="Chen W."/>
            <person name="Choi C."/>
            <person name="Clum A."/>
            <person name="Dos Santos R.A."/>
            <person name="Damasio A.R."/>
            <person name="Diallinas G."/>
            <person name="Emri T."/>
            <person name="Fekete E."/>
            <person name="Flipphi M."/>
            <person name="Freyberg S."/>
            <person name="Gallo A."/>
            <person name="Gournas C."/>
            <person name="Habgood R."/>
            <person name="Hainaut M."/>
            <person name="Harispe M.L."/>
            <person name="Henrissat B."/>
            <person name="Hilden K.S."/>
            <person name="Hope R."/>
            <person name="Hossain A."/>
            <person name="Karabika E."/>
            <person name="Karaffa L."/>
            <person name="Karanyi Z."/>
            <person name="Krasevec N."/>
            <person name="Kuo A."/>
            <person name="Kusch H."/>
            <person name="LaButti K."/>
            <person name="Lagendijk E.L."/>
            <person name="Lapidus A."/>
            <person name="Levasseur A."/>
            <person name="Lindquist E."/>
            <person name="Lipzen A."/>
            <person name="Logrieco A.F."/>
            <person name="MacCabe A."/>
            <person name="Maekelae M.R."/>
            <person name="Malavazi I."/>
            <person name="Melin P."/>
            <person name="Meyer V."/>
            <person name="Mielnichuk N."/>
            <person name="Miskei M."/>
            <person name="Molnar A.P."/>
            <person name="Mule G."/>
            <person name="Ngan C.Y."/>
            <person name="Orejas M."/>
            <person name="Orosz E."/>
            <person name="Ouedraogo J.P."/>
            <person name="Overkamp K.M."/>
            <person name="Park H.-S."/>
            <person name="Perrone G."/>
            <person name="Piumi F."/>
            <person name="Punt P.J."/>
            <person name="Ram A.F."/>
            <person name="Ramon A."/>
            <person name="Rauscher S."/>
            <person name="Record E."/>
            <person name="Riano-Pachon D.M."/>
            <person name="Robert V."/>
            <person name="Roehrig J."/>
            <person name="Ruller R."/>
            <person name="Salamov A."/>
            <person name="Salih N.S."/>
            <person name="Samson R.A."/>
            <person name="Sandor E."/>
            <person name="Sanguinetti M."/>
            <person name="Schuetze T."/>
            <person name="Sepcic K."/>
            <person name="Shelest E."/>
            <person name="Sherlock G."/>
            <person name="Sophianopoulou V."/>
            <person name="Squina F.M."/>
            <person name="Sun H."/>
            <person name="Susca A."/>
            <person name="Todd R.B."/>
            <person name="Tsang A."/>
            <person name="Unkles S.E."/>
            <person name="van de Wiele N."/>
            <person name="van Rossen-Uffink D."/>
            <person name="Oliveira J.V."/>
            <person name="Vesth T.C."/>
            <person name="Visser J."/>
            <person name="Yu J.-H."/>
            <person name="Zhou M."/>
            <person name="Andersen M.R."/>
            <person name="Archer D.B."/>
            <person name="Baker S.E."/>
            <person name="Benoit I."/>
            <person name="Brakhage A.A."/>
            <person name="Braus G.H."/>
            <person name="Fischer R."/>
            <person name="Frisvad J.C."/>
            <person name="Goldman G.H."/>
            <person name="Houbraken J."/>
            <person name="Oakley B."/>
            <person name="Pocsi I."/>
            <person name="Scazzocchio C."/>
            <person name="Seiboth B."/>
            <person name="vanKuyk P.A."/>
            <person name="Wortman J."/>
            <person name="Dyer P.S."/>
            <person name="Grigoriev I.V."/>
        </authorList>
    </citation>
    <scope>NUCLEOTIDE SEQUENCE [LARGE SCALE GENOMIC DNA]</scope>
    <source>
        <strain evidence="4">CBS 516.65</strain>
    </source>
</reference>
<name>A0A1L9VA64_ASPGL</name>
<feature type="chain" id="PRO_5013222538" evidence="2">
    <location>
        <begin position="19"/>
        <end position="211"/>
    </location>
</feature>
<keyword evidence="4" id="KW-1185">Reference proteome</keyword>
<dbReference type="RefSeq" id="XP_022397544.1">
    <property type="nucleotide sequence ID" value="XM_022544950.1"/>
</dbReference>
<evidence type="ECO:0000313" key="4">
    <source>
        <dbReference type="Proteomes" id="UP000184300"/>
    </source>
</evidence>
<dbReference type="Proteomes" id="UP000184300">
    <property type="component" value="Unassembled WGS sequence"/>
</dbReference>
<accession>A0A1L9VA64</accession>
<gene>
    <name evidence="3" type="ORF">ASPGLDRAFT_38464</name>
</gene>
<dbReference type="OrthoDB" id="4503765at2759"/>
<keyword evidence="2" id="KW-0732">Signal</keyword>
<protein>
    <submittedName>
        <fullName evidence="3">Uncharacterized protein</fullName>
    </submittedName>
</protein>
<evidence type="ECO:0000256" key="2">
    <source>
        <dbReference type="SAM" id="SignalP"/>
    </source>
</evidence>
<dbReference type="GeneID" id="34461211"/>
<dbReference type="VEuPathDB" id="FungiDB:ASPGLDRAFT_38464"/>
<evidence type="ECO:0000313" key="3">
    <source>
        <dbReference type="EMBL" id="OJJ80846.1"/>
    </source>
</evidence>
<organism evidence="3 4">
    <name type="scientific">Aspergillus glaucus CBS 516.65</name>
    <dbReference type="NCBI Taxonomy" id="1160497"/>
    <lineage>
        <taxon>Eukaryota</taxon>
        <taxon>Fungi</taxon>
        <taxon>Dikarya</taxon>
        <taxon>Ascomycota</taxon>
        <taxon>Pezizomycotina</taxon>
        <taxon>Eurotiomycetes</taxon>
        <taxon>Eurotiomycetidae</taxon>
        <taxon>Eurotiales</taxon>
        <taxon>Aspergillaceae</taxon>
        <taxon>Aspergillus</taxon>
        <taxon>Aspergillus subgen. Aspergillus</taxon>
    </lineage>
</organism>
<evidence type="ECO:0000256" key="1">
    <source>
        <dbReference type="SAM" id="MobiDB-lite"/>
    </source>
</evidence>
<feature type="region of interest" description="Disordered" evidence="1">
    <location>
        <begin position="181"/>
        <end position="211"/>
    </location>
</feature>
<proteinExistence type="predicted"/>